<accession>A0A1C4WKW4</accession>
<dbReference type="Gene3D" id="1.10.10.10">
    <property type="entry name" value="Winged helix-like DNA-binding domain superfamily/Winged helix DNA-binding domain"/>
    <property type="match status" value="1"/>
</dbReference>
<reference evidence="3" key="1">
    <citation type="submission" date="2016-06" db="EMBL/GenBank/DDBJ databases">
        <authorList>
            <person name="Varghese N."/>
            <person name="Submissions Spin"/>
        </authorList>
    </citation>
    <scope>NUCLEOTIDE SEQUENCE [LARGE SCALE GENOMIC DNA]</scope>
    <source>
        <strain evidence="3">DSM 43909</strain>
    </source>
</reference>
<dbReference type="GO" id="GO:0003677">
    <property type="term" value="F:DNA binding"/>
    <property type="evidence" value="ECO:0007669"/>
    <property type="project" value="UniProtKB-KW"/>
</dbReference>
<dbReference type="AlphaFoldDB" id="A0A1C4WKW4"/>
<dbReference type="InterPro" id="IPR000835">
    <property type="entry name" value="HTH_MarR-typ"/>
</dbReference>
<proteinExistence type="predicted"/>
<dbReference type="OrthoDB" id="5432081at2"/>
<name>A0A1C4WKW4_MICVI</name>
<dbReference type="PANTHER" id="PTHR33164">
    <property type="entry name" value="TRANSCRIPTIONAL REGULATOR, MARR FAMILY"/>
    <property type="match status" value="1"/>
</dbReference>
<dbReference type="PROSITE" id="PS50995">
    <property type="entry name" value="HTH_MARR_2"/>
    <property type="match status" value="1"/>
</dbReference>
<dbReference type="SUPFAM" id="SSF46785">
    <property type="entry name" value="Winged helix' DNA-binding domain"/>
    <property type="match status" value="1"/>
</dbReference>
<evidence type="ECO:0000313" key="2">
    <source>
        <dbReference type="EMBL" id="SCE96852.1"/>
    </source>
</evidence>
<protein>
    <submittedName>
        <fullName evidence="2">DNA-binding transcriptional regulator, MarR family</fullName>
    </submittedName>
</protein>
<dbReference type="GO" id="GO:0003700">
    <property type="term" value="F:DNA-binding transcription factor activity"/>
    <property type="evidence" value="ECO:0007669"/>
    <property type="project" value="InterPro"/>
</dbReference>
<keyword evidence="3" id="KW-1185">Reference proteome</keyword>
<evidence type="ECO:0000259" key="1">
    <source>
        <dbReference type="PROSITE" id="PS50995"/>
    </source>
</evidence>
<keyword evidence="2" id="KW-0238">DNA-binding</keyword>
<dbReference type="SMART" id="SM00347">
    <property type="entry name" value="HTH_MARR"/>
    <property type="match status" value="1"/>
</dbReference>
<dbReference type="PANTHER" id="PTHR33164:SF104">
    <property type="entry name" value="TRANSCRIPTIONAL REGULATORY PROTEIN"/>
    <property type="match status" value="1"/>
</dbReference>
<gene>
    <name evidence="2" type="ORF">GA0074695_2538</name>
</gene>
<dbReference type="EMBL" id="LT607411">
    <property type="protein sequence ID" value="SCE96852.1"/>
    <property type="molecule type" value="Genomic_DNA"/>
</dbReference>
<organism evidence="2 3">
    <name type="scientific">Micromonospora viridifaciens</name>
    <dbReference type="NCBI Taxonomy" id="1881"/>
    <lineage>
        <taxon>Bacteria</taxon>
        <taxon>Bacillati</taxon>
        <taxon>Actinomycetota</taxon>
        <taxon>Actinomycetes</taxon>
        <taxon>Micromonosporales</taxon>
        <taxon>Micromonosporaceae</taxon>
        <taxon>Micromonospora</taxon>
    </lineage>
</organism>
<sequence>MTDRQRLSTRRYLEVWRLYLVSQNLVLKKLEREMQAAHGLSLAEFDVLAHVSASPDQRLRLGQLAEAVLFTTGGVTRLLDRLCDAELLRRERDPADRRVVYAVLTPTGHDLYQRASRSHLRAVVKHFGRQLTTDEADAVEAFLTRLVDSNLDP</sequence>
<evidence type="ECO:0000313" key="3">
    <source>
        <dbReference type="Proteomes" id="UP000198242"/>
    </source>
</evidence>
<dbReference type="GO" id="GO:0006950">
    <property type="term" value="P:response to stress"/>
    <property type="evidence" value="ECO:0007669"/>
    <property type="project" value="TreeGrafter"/>
</dbReference>
<dbReference type="InterPro" id="IPR036390">
    <property type="entry name" value="WH_DNA-bd_sf"/>
</dbReference>
<feature type="domain" description="HTH marR-type" evidence="1">
    <location>
        <begin position="11"/>
        <end position="148"/>
    </location>
</feature>
<dbReference type="InterPro" id="IPR036388">
    <property type="entry name" value="WH-like_DNA-bd_sf"/>
</dbReference>
<dbReference type="Pfam" id="PF12802">
    <property type="entry name" value="MarR_2"/>
    <property type="match status" value="1"/>
</dbReference>
<dbReference type="PRINTS" id="PR00598">
    <property type="entry name" value="HTHMARR"/>
</dbReference>
<dbReference type="Proteomes" id="UP000198242">
    <property type="component" value="Chromosome I"/>
</dbReference>
<dbReference type="RefSeq" id="WP_157744405.1">
    <property type="nucleotide sequence ID" value="NZ_LT607411.1"/>
</dbReference>
<dbReference type="InterPro" id="IPR039422">
    <property type="entry name" value="MarR/SlyA-like"/>
</dbReference>